<reference evidence="6" key="1">
    <citation type="submission" date="2020-10" db="EMBL/GenBank/DDBJ databases">
        <authorList>
            <person name="Gilroy R."/>
        </authorList>
    </citation>
    <scope>NUCLEOTIDE SEQUENCE</scope>
    <source>
        <strain evidence="6">CHK152-2994</strain>
    </source>
</reference>
<dbReference type="Gene3D" id="3.40.50.150">
    <property type="entry name" value="Vaccinia Virus protein VP39"/>
    <property type="match status" value="1"/>
</dbReference>
<dbReference type="EC" id="2.1.1.170" evidence="6"/>
<dbReference type="Proteomes" id="UP000824139">
    <property type="component" value="Unassembled WGS sequence"/>
</dbReference>
<dbReference type="GO" id="GO:0005829">
    <property type="term" value="C:cytosol"/>
    <property type="evidence" value="ECO:0007669"/>
    <property type="project" value="TreeGrafter"/>
</dbReference>
<dbReference type="Pfam" id="PF02527">
    <property type="entry name" value="GidB"/>
    <property type="match status" value="1"/>
</dbReference>
<sequence>MKFNKSDFEDYMKVFLEQNSKLNLISKNDEKFLWEKHIFDSLAISKVFEKFPKGKSLLDIGTGGGFPSVPAAIVYPEIEVFALDSIRKKINAIENMKAALNLQNLHTICERAENLDRKFDIITSRAVAPLKIISSYAAPLLEKSGYFIAFKSRRADEEIHEAQPVLKKFKLEIADIIEYELPLTENYIRNLIV</sequence>
<reference evidence="6" key="2">
    <citation type="journal article" date="2021" name="PeerJ">
        <title>Extensive microbial diversity within the chicken gut microbiome revealed by metagenomics and culture.</title>
        <authorList>
            <person name="Gilroy R."/>
            <person name="Ravi A."/>
            <person name="Getino M."/>
            <person name="Pursley I."/>
            <person name="Horton D.L."/>
            <person name="Alikhan N.F."/>
            <person name="Baker D."/>
            <person name="Gharbi K."/>
            <person name="Hall N."/>
            <person name="Watson M."/>
            <person name="Adriaenssens E.M."/>
            <person name="Foster-Nyarko E."/>
            <person name="Jarju S."/>
            <person name="Secka A."/>
            <person name="Antonio M."/>
            <person name="Oren A."/>
            <person name="Chaudhuri R.R."/>
            <person name="La Ragione R."/>
            <person name="Hildebrand F."/>
            <person name="Pallen M.J."/>
        </authorList>
    </citation>
    <scope>NUCLEOTIDE SEQUENCE</scope>
    <source>
        <strain evidence="6">CHK152-2994</strain>
    </source>
</reference>
<accession>A0A9D1K354</accession>
<keyword evidence="2" id="KW-0698">rRNA processing</keyword>
<proteinExistence type="inferred from homology"/>
<dbReference type="SUPFAM" id="SSF53335">
    <property type="entry name" value="S-adenosyl-L-methionine-dependent methyltransferases"/>
    <property type="match status" value="1"/>
</dbReference>
<dbReference type="PANTHER" id="PTHR31760:SF0">
    <property type="entry name" value="S-ADENOSYL-L-METHIONINE-DEPENDENT METHYLTRANSFERASES SUPERFAMILY PROTEIN"/>
    <property type="match status" value="1"/>
</dbReference>
<dbReference type="InterPro" id="IPR029063">
    <property type="entry name" value="SAM-dependent_MTases_sf"/>
</dbReference>
<dbReference type="GO" id="GO:0070043">
    <property type="term" value="F:rRNA (guanine-N7-)-methyltransferase activity"/>
    <property type="evidence" value="ECO:0007669"/>
    <property type="project" value="TreeGrafter"/>
</dbReference>
<evidence type="ECO:0000313" key="6">
    <source>
        <dbReference type="EMBL" id="HIS82570.1"/>
    </source>
</evidence>
<gene>
    <name evidence="6" type="primary">rsmG</name>
    <name evidence="6" type="ORF">IAD41_03060</name>
</gene>
<keyword evidence="3 6" id="KW-0489">Methyltransferase</keyword>
<dbReference type="InterPro" id="IPR003682">
    <property type="entry name" value="rRNA_ssu_MeTfrase_G"/>
</dbReference>
<dbReference type="EMBL" id="DVJO01000067">
    <property type="protein sequence ID" value="HIS82570.1"/>
    <property type="molecule type" value="Genomic_DNA"/>
</dbReference>
<dbReference type="CDD" id="cd02440">
    <property type="entry name" value="AdoMet_MTases"/>
    <property type="match status" value="1"/>
</dbReference>
<dbReference type="NCBIfam" id="TIGR00138">
    <property type="entry name" value="rsmG_gidB"/>
    <property type="match status" value="1"/>
</dbReference>
<comment type="caution">
    <text evidence="6">The sequence shown here is derived from an EMBL/GenBank/DDBJ whole genome shotgun (WGS) entry which is preliminary data.</text>
</comment>
<keyword evidence="1" id="KW-0963">Cytoplasm</keyword>
<evidence type="ECO:0000313" key="7">
    <source>
        <dbReference type="Proteomes" id="UP000824139"/>
    </source>
</evidence>
<feature type="non-terminal residue" evidence="6">
    <location>
        <position position="193"/>
    </location>
</feature>
<dbReference type="AlphaFoldDB" id="A0A9D1K354"/>
<evidence type="ECO:0000256" key="4">
    <source>
        <dbReference type="ARBA" id="ARBA00022679"/>
    </source>
</evidence>
<evidence type="ECO:0000256" key="1">
    <source>
        <dbReference type="ARBA" id="ARBA00022490"/>
    </source>
</evidence>
<dbReference type="HAMAP" id="MF_00074">
    <property type="entry name" value="16SrRNA_methyltr_G"/>
    <property type="match status" value="1"/>
</dbReference>
<keyword evidence="4 6" id="KW-0808">Transferase</keyword>
<organism evidence="6 7">
    <name type="scientific">Candidatus Scatenecus faecavium</name>
    <dbReference type="NCBI Taxonomy" id="2840915"/>
    <lineage>
        <taxon>Bacteria</taxon>
        <taxon>Candidatus Scatenecus</taxon>
    </lineage>
</organism>
<name>A0A9D1K354_9BACT</name>
<protein>
    <submittedName>
        <fullName evidence="6">16S rRNA (Guanine(527)-N(7))-methyltransferase RsmG</fullName>
        <ecNumber evidence="6">2.1.1.170</ecNumber>
    </submittedName>
</protein>
<evidence type="ECO:0000256" key="5">
    <source>
        <dbReference type="ARBA" id="ARBA00022691"/>
    </source>
</evidence>
<dbReference type="PIRSF" id="PIRSF003078">
    <property type="entry name" value="GidB"/>
    <property type="match status" value="1"/>
</dbReference>
<keyword evidence="5" id="KW-0949">S-adenosyl-L-methionine</keyword>
<evidence type="ECO:0000256" key="3">
    <source>
        <dbReference type="ARBA" id="ARBA00022603"/>
    </source>
</evidence>
<dbReference type="PANTHER" id="PTHR31760">
    <property type="entry name" value="S-ADENOSYL-L-METHIONINE-DEPENDENT METHYLTRANSFERASES SUPERFAMILY PROTEIN"/>
    <property type="match status" value="1"/>
</dbReference>
<evidence type="ECO:0000256" key="2">
    <source>
        <dbReference type="ARBA" id="ARBA00022552"/>
    </source>
</evidence>